<name>A0AAV1R5Z3_9ROSI</name>
<evidence type="ECO:0000313" key="1">
    <source>
        <dbReference type="EMBL" id="CAK7328838.1"/>
    </source>
</evidence>
<dbReference type="AlphaFoldDB" id="A0AAV1R5Z3"/>
<keyword evidence="2" id="KW-1185">Reference proteome</keyword>
<dbReference type="EMBL" id="CAWUPB010000903">
    <property type="protein sequence ID" value="CAK7328838.1"/>
    <property type="molecule type" value="Genomic_DNA"/>
</dbReference>
<sequence length="56" mass="6682">MEQVVMPIGSRISIEELLKSCFCMKPQDFKLREFLHNNWVSSTRKGVKRNHTKKFK</sequence>
<dbReference type="Proteomes" id="UP001314170">
    <property type="component" value="Unassembled WGS sequence"/>
</dbReference>
<comment type="caution">
    <text evidence="1">The sequence shown here is derived from an EMBL/GenBank/DDBJ whole genome shotgun (WGS) entry which is preliminary data.</text>
</comment>
<evidence type="ECO:0000313" key="2">
    <source>
        <dbReference type="Proteomes" id="UP001314170"/>
    </source>
</evidence>
<reference evidence="1 2" key="1">
    <citation type="submission" date="2024-01" db="EMBL/GenBank/DDBJ databases">
        <authorList>
            <person name="Waweru B."/>
        </authorList>
    </citation>
    <scope>NUCLEOTIDE SEQUENCE [LARGE SCALE GENOMIC DNA]</scope>
</reference>
<proteinExistence type="predicted"/>
<protein>
    <submittedName>
        <fullName evidence="1">Uncharacterized protein</fullName>
    </submittedName>
</protein>
<organism evidence="1 2">
    <name type="scientific">Dovyalis caffra</name>
    <dbReference type="NCBI Taxonomy" id="77055"/>
    <lineage>
        <taxon>Eukaryota</taxon>
        <taxon>Viridiplantae</taxon>
        <taxon>Streptophyta</taxon>
        <taxon>Embryophyta</taxon>
        <taxon>Tracheophyta</taxon>
        <taxon>Spermatophyta</taxon>
        <taxon>Magnoliopsida</taxon>
        <taxon>eudicotyledons</taxon>
        <taxon>Gunneridae</taxon>
        <taxon>Pentapetalae</taxon>
        <taxon>rosids</taxon>
        <taxon>fabids</taxon>
        <taxon>Malpighiales</taxon>
        <taxon>Salicaceae</taxon>
        <taxon>Flacourtieae</taxon>
        <taxon>Dovyalis</taxon>
    </lineage>
</organism>
<accession>A0AAV1R5Z3</accession>
<gene>
    <name evidence="1" type="ORF">DCAF_LOCUS6581</name>
</gene>